<sequence>MSYNISGQWKGYFWYGKEYGELEGESVEFMMFLEENDGAVRGKCFEMGGVGVAEGADLAEINGFVKGTQISFIKKYANATFLDEDGNAYADPSKASQEIHYEGEFDRSKMQFEGKWEIIEKVEDYGDTLIEYIATGTWMMKKEND</sequence>
<organism evidence="1 2">
    <name type="scientific">Lacibacter cauensis</name>
    <dbReference type="NCBI Taxonomy" id="510947"/>
    <lineage>
        <taxon>Bacteria</taxon>
        <taxon>Pseudomonadati</taxon>
        <taxon>Bacteroidota</taxon>
        <taxon>Chitinophagia</taxon>
        <taxon>Chitinophagales</taxon>
        <taxon>Chitinophagaceae</taxon>
        <taxon>Lacibacter</taxon>
    </lineage>
</organism>
<keyword evidence="2" id="KW-1185">Reference proteome</keyword>
<reference evidence="1 2" key="1">
    <citation type="journal article" date="2015" name="Stand. Genomic Sci.">
        <title>Genomic Encyclopedia of Bacterial and Archaeal Type Strains, Phase III: the genomes of soil and plant-associated and newly described type strains.</title>
        <authorList>
            <person name="Whitman W.B."/>
            <person name="Woyke T."/>
            <person name="Klenk H.P."/>
            <person name="Zhou Y."/>
            <person name="Lilburn T.G."/>
            <person name="Beck B.J."/>
            <person name="De Vos P."/>
            <person name="Vandamme P."/>
            <person name="Eisen J.A."/>
            <person name="Garrity G."/>
            <person name="Hugenholtz P."/>
            <person name="Kyrpides N.C."/>
        </authorList>
    </citation>
    <scope>NUCLEOTIDE SEQUENCE [LARGE SCALE GENOMIC DNA]</scope>
    <source>
        <strain evidence="1 2">CGMCC 1.7271</strain>
    </source>
</reference>
<dbReference type="AlphaFoldDB" id="A0A562SHC0"/>
<name>A0A562SHC0_9BACT</name>
<dbReference type="OrthoDB" id="677387at2"/>
<comment type="caution">
    <text evidence="1">The sequence shown here is derived from an EMBL/GenBank/DDBJ whole genome shotgun (WGS) entry which is preliminary data.</text>
</comment>
<protein>
    <submittedName>
        <fullName evidence="1">Uncharacterized protein</fullName>
    </submittedName>
</protein>
<dbReference type="Proteomes" id="UP000316167">
    <property type="component" value="Unassembled WGS sequence"/>
</dbReference>
<dbReference type="RefSeq" id="WP_144887014.1">
    <property type="nucleotide sequence ID" value="NZ_VLLE01000005.1"/>
</dbReference>
<dbReference type="EMBL" id="VLLE01000005">
    <property type="protein sequence ID" value="TWI80170.1"/>
    <property type="molecule type" value="Genomic_DNA"/>
</dbReference>
<gene>
    <name evidence="1" type="ORF">IQ13_2840</name>
</gene>
<evidence type="ECO:0000313" key="1">
    <source>
        <dbReference type="EMBL" id="TWI80170.1"/>
    </source>
</evidence>
<accession>A0A562SHC0</accession>
<proteinExistence type="predicted"/>
<evidence type="ECO:0000313" key="2">
    <source>
        <dbReference type="Proteomes" id="UP000316167"/>
    </source>
</evidence>